<keyword evidence="8 9" id="KW-0472">Membrane</keyword>
<dbReference type="PANTHER" id="PTHR45453">
    <property type="entry name" value="PHOSPHATE REGULON SENSOR PROTEIN PHOR"/>
    <property type="match status" value="1"/>
</dbReference>
<dbReference type="SUPFAM" id="SSF47384">
    <property type="entry name" value="Homodimeric domain of signal transducing histidine kinase"/>
    <property type="match status" value="1"/>
</dbReference>
<feature type="transmembrane region" description="Helical" evidence="9">
    <location>
        <begin position="162"/>
        <end position="182"/>
    </location>
</feature>
<dbReference type="SUPFAM" id="SSF55874">
    <property type="entry name" value="ATPase domain of HSP90 chaperone/DNA topoisomerase II/histidine kinase"/>
    <property type="match status" value="1"/>
</dbReference>
<dbReference type="GO" id="GO:0016301">
    <property type="term" value="F:kinase activity"/>
    <property type="evidence" value="ECO:0007669"/>
    <property type="project" value="UniProtKB-KW"/>
</dbReference>
<dbReference type="InterPro" id="IPR003660">
    <property type="entry name" value="HAMP_dom"/>
</dbReference>
<reference evidence="13 14" key="1">
    <citation type="submission" date="2021-10" db="EMBL/GenBank/DDBJ databases">
        <title>Lutispora strain m25 sp. nov., a thermophilic, non-spore-forming bacterium isolated from a lab-scale methanogenic bioreactor digesting anaerobic sludge.</title>
        <authorList>
            <person name="El Houari A."/>
            <person name="Mcdonald J."/>
        </authorList>
    </citation>
    <scope>NUCLEOTIDE SEQUENCE [LARGE SCALE GENOMIC DNA]</scope>
    <source>
        <strain evidence="14">m25</strain>
    </source>
</reference>
<dbReference type="EC" id="2.7.13.3" evidence="3"/>
<dbReference type="Pfam" id="PF02518">
    <property type="entry name" value="HATPase_c"/>
    <property type="match status" value="1"/>
</dbReference>
<evidence type="ECO:0000256" key="2">
    <source>
        <dbReference type="ARBA" id="ARBA00004370"/>
    </source>
</evidence>
<dbReference type="PROSITE" id="PS50109">
    <property type="entry name" value="HIS_KIN"/>
    <property type="match status" value="1"/>
</dbReference>
<dbReference type="PRINTS" id="PR00344">
    <property type="entry name" value="BCTRLSENSOR"/>
</dbReference>
<evidence type="ECO:0000256" key="1">
    <source>
        <dbReference type="ARBA" id="ARBA00000085"/>
    </source>
</evidence>
<dbReference type="Gene3D" id="3.30.450.20">
    <property type="entry name" value="PAS domain"/>
    <property type="match status" value="1"/>
</dbReference>
<dbReference type="InterPro" id="IPR004358">
    <property type="entry name" value="Sig_transdc_His_kin-like_C"/>
</dbReference>
<dbReference type="InterPro" id="IPR050351">
    <property type="entry name" value="BphY/WalK/GraS-like"/>
</dbReference>
<dbReference type="PANTHER" id="PTHR45453:SF1">
    <property type="entry name" value="PHOSPHATE REGULON SENSOR PROTEIN PHOR"/>
    <property type="match status" value="1"/>
</dbReference>
<dbReference type="SMART" id="SM00304">
    <property type="entry name" value="HAMP"/>
    <property type="match status" value="1"/>
</dbReference>
<evidence type="ECO:0000256" key="9">
    <source>
        <dbReference type="SAM" id="Phobius"/>
    </source>
</evidence>
<evidence type="ECO:0000256" key="4">
    <source>
        <dbReference type="ARBA" id="ARBA00022553"/>
    </source>
</evidence>
<feature type="domain" description="PAS" evidence="11">
    <location>
        <begin position="243"/>
        <end position="294"/>
    </location>
</feature>
<dbReference type="InterPro" id="IPR003594">
    <property type="entry name" value="HATPase_dom"/>
</dbReference>
<dbReference type="RefSeq" id="WP_255225615.1">
    <property type="nucleotide sequence ID" value="NZ_JAJEKE010000001.1"/>
</dbReference>
<dbReference type="InterPro" id="IPR013767">
    <property type="entry name" value="PAS_fold"/>
</dbReference>
<keyword evidence="9" id="KW-1133">Transmembrane helix</keyword>
<comment type="catalytic activity">
    <reaction evidence="1">
        <text>ATP + protein L-histidine = ADP + protein N-phospho-L-histidine.</text>
        <dbReference type="EC" id="2.7.13.3"/>
    </reaction>
</comment>
<keyword evidence="9" id="KW-0812">Transmembrane</keyword>
<comment type="caution">
    <text evidence="13">The sequence shown here is derived from an EMBL/GenBank/DDBJ whole genome shotgun (WGS) entry which is preliminary data.</text>
</comment>
<dbReference type="CDD" id="cd00130">
    <property type="entry name" value="PAS"/>
    <property type="match status" value="1"/>
</dbReference>
<evidence type="ECO:0000256" key="5">
    <source>
        <dbReference type="ARBA" id="ARBA00022679"/>
    </source>
</evidence>
<evidence type="ECO:0000313" key="14">
    <source>
        <dbReference type="Proteomes" id="UP001651880"/>
    </source>
</evidence>
<keyword evidence="6 13" id="KW-0418">Kinase</keyword>
<dbReference type="PROSITE" id="PS50885">
    <property type="entry name" value="HAMP"/>
    <property type="match status" value="1"/>
</dbReference>
<name>A0ABT1NCQ1_9FIRM</name>
<evidence type="ECO:0000256" key="6">
    <source>
        <dbReference type="ARBA" id="ARBA00022777"/>
    </source>
</evidence>
<proteinExistence type="predicted"/>
<protein>
    <recommendedName>
        <fullName evidence="3">histidine kinase</fullName>
        <ecNumber evidence="3">2.7.13.3</ecNumber>
    </recommendedName>
</protein>
<dbReference type="InterPro" id="IPR000014">
    <property type="entry name" value="PAS"/>
</dbReference>
<dbReference type="SMART" id="SM00388">
    <property type="entry name" value="HisKA"/>
    <property type="match status" value="1"/>
</dbReference>
<keyword evidence="14" id="KW-1185">Reference proteome</keyword>
<dbReference type="Pfam" id="PF16736">
    <property type="entry name" value="sCache_like"/>
    <property type="match status" value="1"/>
</dbReference>
<dbReference type="CDD" id="cd00075">
    <property type="entry name" value="HATPase"/>
    <property type="match status" value="1"/>
</dbReference>
<dbReference type="InterPro" id="IPR005467">
    <property type="entry name" value="His_kinase_dom"/>
</dbReference>
<dbReference type="InterPro" id="IPR003661">
    <property type="entry name" value="HisK_dim/P_dom"/>
</dbReference>
<dbReference type="SMART" id="SM00387">
    <property type="entry name" value="HATPase_c"/>
    <property type="match status" value="1"/>
</dbReference>
<dbReference type="Proteomes" id="UP001651880">
    <property type="component" value="Unassembled WGS sequence"/>
</dbReference>
<dbReference type="Gene3D" id="6.10.340.10">
    <property type="match status" value="1"/>
</dbReference>
<dbReference type="InterPro" id="IPR035965">
    <property type="entry name" value="PAS-like_dom_sf"/>
</dbReference>
<dbReference type="Pfam" id="PF00989">
    <property type="entry name" value="PAS"/>
    <property type="match status" value="1"/>
</dbReference>
<dbReference type="Gene3D" id="1.10.287.130">
    <property type="match status" value="1"/>
</dbReference>
<keyword evidence="5" id="KW-0808">Transferase</keyword>
<feature type="domain" description="HAMP" evidence="12">
    <location>
        <begin position="186"/>
        <end position="238"/>
    </location>
</feature>
<dbReference type="CDD" id="cd00082">
    <property type="entry name" value="HisKA"/>
    <property type="match status" value="1"/>
</dbReference>
<dbReference type="SUPFAM" id="SSF55785">
    <property type="entry name" value="PYP-like sensor domain (PAS domain)"/>
    <property type="match status" value="1"/>
</dbReference>
<gene>
    <name evidence="13" type="ORF">LJD61_00905</name>
</gene>
<feature type="domain" description="Histidine kinase" evidence="10">
    <location>
        <begin position="368"/>
        <end position="587"/>
    </location>
</feature>
<dbReference type="SUPFAM" id="SSF158472">
    <property type="entry name" value="HAMP domain-like"/>
    <property type="match status" value="1"/>
</dbReference>
<dbReference type="InterPro" id="IPR036890">
    <property type="entry name" value="HATPase_C_sf"/>
</dbReference>
<accession>A0ABT1NCQ1</accession>
<sequence length="590" mass="67100">MQKKIFLNLYYVLLIGIVISGLLSYTTIESTYNKGVEDKLISNAYLTAEIIAQRLNEHGYDNINDYIKKIKTSDEIRITLIDTEGTVLADTYEDPSKMENHRERSEVKKAINGLSALEKRYSSTIKANYLYYALPVKSGIENSYIVRLSMPLKDIEAIKKRYLSNLLIAFGFGLAIALIIGYNTSKRITKPLSQITQMSEEISKGKFDLKLAVEGKDEIAKLAGSINNMAEQLQYYINGLNRRNEEMEAILGSVINGIIAIDNNQRILFINKYAKKLLNIEDEDLKGQYLIYALRNHQINQYLKNSIENKKFEETEVMLSYPQERNIKLYTNPIMGHEGTNTIGIIITLQDVTQIRKLERIKSEFVANVSHELKTPLTSIKGFIETLKEGAVKDENTALKFLNIIDYEAERLTNLITDILVLSELENKKEKTAQEKFSIETSIDEVIMIFKSQAEKKNIKIEKNIEEDIGFLFGPRDKFKQMIINLIDNAIKYSGENSKVMIEALVEDERKVISIQDFGIGIPEGSIPRIFERFYRVDKARSKAIYGGTGLGLSIVKHIAISFGAEISVESQPGKGTKFKIKFPLVRKES</sequence>
<evidence type="ECO:0000256" key="3">
    <source>
        <dbReference type="ARBA" id="ARBA00012438"/>
    </source>
</evidence>
<organism evidence="13 14">
    <name type="scientific">Lutispora saccharofermentans</name>
    <dbReference type="NCBI Taxonomy" id="3024236"/>
    <lineage>
        <taxon>Bacteria</taxon>
        <taxon>Bacillati</taxon>
        <taxon>Bacillota</taxon>
        <taxon>Clostridia</taxon>
        <taxon>Lutisporales</taxon>
        <taxon>Lutisporaceae</taxon>
        <taxon>Lutispora</taxon>
    </lineage>
</organism>
<dbReference type="PROSITE" id="PS50112">
    <property type="entry name" value="PAS"/>
    <property type="match status" value="1"/>
</dbReference>
<evidence type="ECO:0000313" key="13">
    <source>
        <dbReference type="EMBL" id="MCQ1528111.1"/>
    </source>
</evidence>
<dbReference type="InterPro" id="IPR036097">
    <property type="entry name" value="HisK_dim/P_sf"/>
</dbReference>
<dbReference type="EMBL" id="JAJEKE010000001">
    <property type="protein sequence ID" value="MCQ1528111.1"/>
    <property type="molecule type" value="Genomic_DNA"/>
</dbReference>
<evidence type="ECO:0000259" key="10">
    <source>
        <dbReference type="PROSITE" id="PS50109"/>
    </source>
</evidence>
<dbReference type="NCBIfam" id="NF046044">
    <property type="entry name" value="PnpS"/>
    <property type="match status" value="1"/>
</dbReference>
<keyword evidence="4" id="KW-0597">Phosphoprotein</keyword>
<evidence type="ECO:0000256" key="8">
    <source>
        <dbReference type="ARBA" id="ARBA00023136"/>
    </source>
</evidence>
<keyword evidence="7" id="KW-0902">Two-component regulatory system</keyword>
<dbReference type="Pfam" id="PF00672">
    <property type="entry name" value="HAMP"/>
    <property type="match status" value="1"/>
</dbReference>
<dbReference type="CDD" id="cd06225">
    <property type="entry name" value="HAMP"/>
    <property type="match status" value="1"/>
</dbReference>
<evidence type="ECO:0000259" key="11">
    <source>
        <dbReference type="PROSITE" id="PS50112"/>
    </source>
</evidence>
<feature type="transmembrane region" description="Helical" evidence="9">
    <location>
        <begin position="6"/>
        <end position="25"/>
    </location>
</feature>
<dbReference type="InterPro" id="IPR031967">
    <property type="entry name" value="PhoR_single_Cache-like_dom"/>
</dbReference>
<dbReference type="Gene3D" id="3.30.565.10">
    <property type="entry name" value="Histidine kinase-like ATPase, C-terminal domain"/>
    <property type="match status" value="1"/>
</dbReference>
<dbReference type="SMART" id="SM00091">
    <property type="entry name" value="PAS"/>
    <property type="match status" value="1"/>
</dbReference>
<evidence type="ECO:0000259" key="12">
    <source>
        <dbReference type="PROSITE" id="PS50885"/>
    </source>
</evidence>
<evidence type="ECO:0000256" key="7">
    <source>
        <dbReference type="ARBA" id="ARBA00023012"/>
    </source>
</evidence>
<dbReference type="Pfam" id="PF00512">
    <property type="entry name" value="HisKA"/>
    <property type="match status" value="1"/>
</dbReference>
<comment type="subcellular location">
    <subcellularLocation>
        <location evidence="2">Membrane</location>
    </subcellularLocation>
</comment>